<reference evidence="3" key="1">
    <citation type="journal article" date="2015" name="Nature">
        <title>Complex archaea that bridge the gap between prokaryotes and eukaryotes.</title>
        <authorList>
            <person name="Spang A."/>
            <person name="Saw J.H."/>
            <person name="Jorgensen S.L."/>
            <person name="Zaremba-Niedzwiedzka K."/>
            <person name="Martijn J."/>
            <person name="Lind A.E."/>
            <person name="van Eijk R."/>
            <person name="Schleper C."/>
            <person name="Guy L."/>
            <person name="Ettema T.J."/>
        </authorList>
    </citation>
    <scope>NUCLEOTIDE SEQUENCE</scope>
</reference>
<sequence>MSVPIRRGWPTFFGARPAEDPADARADVAFLGVPFDQGTNDRPGSRFGPLALREASMRFQSVDDGEGWLDAERGERILRGVSMVDAGDVDIRTVELQENFDRITEAAAFVRSRCRLPVFVGGDHAITFPLIRAFEDRSLTVVQFDAHQDYTDEKFGQRFSHDNQMRRVSELPFIKQMFQIGLRGALEHTEPWEAAKREGMHIVTSERIVSEGA</sequence>
<dbReference type="InterPro" id="IPR006035">
    <property type="entry name" value="Ureohydrolase"/>
</dbReference>
<dbReference type="AlphaFoldDB" id="A0A0F8ZKJ9"/>
<dbReference type="Gene3D" id="3.40.800.10">
    <property type="entry name" value="Ureohydrolase domain"/>
    <property type="match status" value="1"/>
</dbReference>
<evidence type="ECO:0008006" key="4">
    <source>
        <dbReference type="Google" id="ProtNLM"/>
    </source>
</evidence>
<comment type="caution">
    <text evidence="3">The sequence shown here is derived from an EMBL/GenBank/DDBJ whole genome shotgun (WGS) entry which is preliminary data.</text>
</comment>
<dbReference type="Pfam" id="PF00491">
    <property type="entry name" value="Arginase"/>
    <property type="match status" value="1"/>
</dbReference>
<dbReference type="SUPFAM" id="SSF52768">
    <property type="entry name" value="Arginase/deacetylase"/>
    <property type="match status" value="1"/>
</dbReference>
<name>A0A0F8ZKJ9_9ZZZZ</name>
<evidence type="ECO:0000313" key="3">
    <source>
        <dbReference type="EMBL" id="KKK86555.1"/>
    </source>
</evidence>
<evidence type="ECO:0000256" key="1">
    <source>
        <dbReference type="ARBA" id="ARBA00022723"/>
    </source>
</evidence>
<dbReference type="GO" id="GO:0033389">
    <property type="term" value="P:putrescine biosynthetic process from arginine, via agmatine"/>
    <property type="evidence" value="ECO:0007669"/>
    <property type="project" value="TreeGrafter"/>
</dbReference>
<dbReference type="EMBL" id="LAZR01050792">
    <property type="protein sequence ID" value="KKK86555.1"/>
    <property type="molecule type" value="Genomic_DNA"/>
</dbReference>
<accession>A0A0F8ZKJ9</accession>
<protein>
    <recommendedName>
        <fullName evidence="4">Agmatinase</fullName>
    </recommendedName>
</protein>
<evidence type="ECO:0000256" key="2">
    <source>
        <dbReference type="ARBA" id="ARBA00022801"/>
    </source>
</evidence>
<keyword evidence="2" id="KW-0378">Hydrolase</keyword>
<feature type="non-terminal residue" evidence="3">
    <location>
        <position position="213"/>
    </location>
</feature>
<gene>
    <name evidence="3" type="ORF">LCGC14_2762090</name>
</gene>
<proteinExistence type="predicted"/>
<dbReference type="GO" id="GO:0008783">
    <property type="term" value="F:agmatinase activity"/>
    <property type="evidence" value="ECO:0007669"/>
    <property type="project" value="TreeGrafter"/>
</dbReference>
<dbReference type="PANTHER" id="PTHR11358:SF26">
    <property type="entry name" value="GUANIDINO ACID HYDROLASE, MITOCHONDRIAL"/>
    <property type="match status" value="1"/>
</dbReference>
<dbReference type="PANTHER" id="PTHR11358">
    <property type="entry name" value="ARGINASE/AGMATINASE"/>
    <property type="match status" value="1"/>
</dbReference>
<dbReference type="GO" id="GO:0046872">
    <property type="term" value="F:metal ion binding"/>
    <property type="evidence" value="ECO:0007669"/>
    <property type="project" value="UniProtKB-KW"/>
</dbReference>
<dbReference type="InterPro" id="IPR023696">
    <property type="entry name" value="Ureohydrolase_dom_sf"/>
</dbReference>
<dbReference type="PROSITE" id="PS51409">
    <property type="entry name" value="ARGINASE_2"/>
    <property type="match status" value="1"/>
</dbReference>
<keyword evidence="1" id="KW-0479">Metal-binding</keyword>
<organism evidence="3">
    <name type="scientific">marine sediment metagenome</name>
    <dbReference type="NCBI Taxonomy" id="412755"/>
    <lineage>
        <taxon>unclassified sequences</taxon>
        <taxon>metagenomes</taxon>
        <taxon>ecological metagenomes</taxon>
    </lineage>
</organism>